<proteinExistence type="predicted"/>
<organism evidence="6 7">
    <name type="scientific">Kineosporia succinea</name>
    <dbReference type="NCBI Taxonomy" id="84632"/>
    <lineage>
        <taxon>Bacteria</taxon>
        <taxon>Bacillati</taxon>
        <taxon>Actinomycetota</taxon>
        <taxon>Actinomycetes</taxon>
        <taxon>Kineosporiales</taxon>
        <taxon>Kineosporiaceae</taxon>
        <taxon>Kineosporia</taxon>
    </lineage>
</organism>
<dbReference type="RefSeq" id="WP_307242906.1">
    <property type="nucleotide sequence ID" value="NZ_JAUSQZ010000001.1"/>
</dbReference>
<dbReference type="EMBL" id="JAUSQZ010000001">
    <property type="protein sequence ID" value="MDP9827163.1"/>
    <property type="molecule type" value="Genomic_DNA"/>
</dbReference>
<evidence type="ECO:0000259" key="5">
    <source>
        <dbReference type="PROSITE" id="PS50109"/>
    </source>
</evidence>
<dbReference type="InterPro" id="IPR036890">
    <property type="entry name" value="HATPase_C_sf"/>
</dbReference>
<evidence type="ECO:0000256" key="1">
    <source>
        <dbReference type="ARBA" id="ARBA00022679"/>
    </source>
</evidence>
<dbReference type="Pfam" id="PF02518">
    <property type="entry name" value="HATPase_c"/>
    <property type="match status" value="1"/>
</dbReference>
<dbReference type="PIRSF" id="PIRSF037434">
    <property type="entry name" value="STHK_ChrS"/>
    <property type="match status" value="1"/>
</dbReference>
<dbReference type="CDD" id="cd16917">
    <property type="entry name" value="HATPase_UhpB-NarQ-NarX-like"/>
    <property type="match status" value="1"/>
</dbReference>
<evidence type="ECO:0000256" key="2">
    <source>
        <dbReference type="ARBA" id="ARBA00022777"/>
    </source>
</evidence>
<evidence type="ECO:0000256" key="3">
    <source>
        <dbReference type="ARBA" id="ARBA00023012"/>
    </source>
</evidence>
<dbReference type="Gene3D" id="1.20.5.1930">
    <property type="match status" value="1"/>
</dbReference>
<feature type="transmembrane region" description="Helical" evidence="4">
    <location>
        <begin position="93"/>
        <end position="121"/>
    </location>
</feature>
<comment type="caution">
    <text evidence="6">The sequence shown here is derived from an EMBL/GenBank/DDBJ whole genome shotgun (WGS) entry which is preliminary data.</text>
</comment>
<dbReference type="PANTHER" id="PTHR24421">
    <property type="entry name" value="NITRATE/NITRITE SENSOR PROTEIN NARX-RELATED"/>
    <property type="match status" value="1"/>
</dbReference>
<dbReference type="Pfam" id="PF07730">
    <property type="entry name" value="HisKA_3"/>
    <property type="match status" value="1"/>
</dbReference>
<dbReference type="PROSITE" id="PS50109">
    <property type="entry name" value="HIS_KIN"/>
    <property type="match status" value="1"/>
</dbReference>
<dbReference type="Gene3D" id="3.30.565.10">
    <property type="entry name" value="Histidine kinase-like ATPase, C-terminal domain"/>
    <property type="match status" value="1"/>
</dbReference>
<keyword evidence="4" id="KW-1133">Transmembrane helix</keyword>
<keyword evidence="1" id="KW-0808">Transferase</keyword>
<reference evidence="6 7" key="1">
    <citation type="submission" date="2023-07" db="EMBL/GenBank/DDBJ databases">
        <title>Sequencing the genomes of 1000 actinobacteria strains.</title>
        <authorList>
            <person name="Klenk H.-P."/>
        </authorList>
    </citation>
    <scope>NUCLEOTIDE SEQUENCE [LARGE SCALE GENOMIC DNA]</scope>
    <source>
        <strain evidence="6 7">DSM 44388</strain>
    </source>
</reference>
<dbReference type="InterPro" id="IPR003594">
    <property type="entry name" value="HATPase_dom"/>
</dbReference>
<gene>
    <name evidence="6" type="ORF">J2S57_002912</name>
</gene>
<feature type="transmembrane region" description="Helical" evidence="4">
    <location>
        <begin position="133"/>
        <end position="152"/>
    </location>
</feature>
<dbReference type="InterPro" id="IPR017205">
    <property type="entry name" value="Sig_transdc_His_kinase_ChrS"/>
</dbReference>
<evidence type="ECO:0000313" key="6">
    <source>
        <dbReference type="EMBL" id="MDP9827163.1"/>
    </source>
</evidence>
<dbReference type="InterPro" id="IPR005467">
    <property type="entry name" value="His_kinase_dom"/>
</dbReference>
<keyword evidence="4" id="KW-0812">Transmembrane</keyword>
<keyword evidence="7" id="KW-1185">Reference proteome</keyword>
<dbReference type="InterPro" id="IPR050482">
    <property type="entry name" value="Sensor_HK_TwoCompSys"/>
</dbReference>
<feature type="transmembrane region" description="Helical" evidence="4">
    <location>
        <begin position="64"/>
        <end position="81"/>
    </location>
</feature>
<feature type="domain" description="Histidine kinase" evidence="5">
    <location>
        <begin position="220"/>
        <end position="420"/>
    </location>
</feature>
<keyword evidence="2 6" id="KW-0418">Kinase</keyword>
<dbReference type="GO" id="GO:0016301">
    <property type="term" value="F:kinase activity"/>
    <property type="evidence" value="ECO:0007669"/>
    <property type="project" value="UniProtKB-KW"/>
</dbReference>
<keyword evidence="3" id="KW-0902">Two-component regulatory system</keyword>
<keyword evidence="4" id="KW-0472">Membrane</keyword>
<dbReference type="Proteomes" id="UP001235712">
    <property type="component" value="Unassembled WGS sequence"/>
</dbReference>
<dbReference type="InterPro" id="IPR011712">
    <property type="entry name" value="Sig_transdc_His_kin_sub3_dim/P"/>
</dbReference>
<sequence length="422" mass="43992">MAGDRDAPGVADVPLAAAREPVTGGPHVWDRFARAWGAAFWIFMAVAAIRLATASDMTGPARTLALACIGVIALALLALRPDSHVPGSGRAETAYLVIAVAATGVACAADPSLALLFCIVFPQIWLFAPRNQSALVLTVSLGVAGTLGLMTGGGWDAENAGHTLPIMVLSTGFSALMGLWTQGIIDQSAERSQLIAQLEQTRAELGRAHHAQGVQAERERLAREVHDTLAQGWTSIVMLAQVARASLESPGGTDVSRLDERLTTIEDVARDNLGEARALVAAFAPVALDGTTLADAVRRLVGRFGAETGIAAEAEVSGDLSGLTRDLEVVLLRAVQEGLANVRRHSGAGSVTVRLGSTPQDAWVEVRDDGQGFEMEDASAPAGYGLTGMRDRARAGGGRLDVVTAPGQGTSIRVRVPRPARA</sequence>
<name>A0ABT9P3C1_9ACTN</name>
<dbReference type="SUPFAM" id="SSF55874">
    <property type="entry name" value="ATPase domain of HSP90 chaperone/DNA topoisomerase II/histidine kinase"/>
    <property type="match status" value="1"/>
</dbReference>
<evidence type="ECO:0000313" key="7">
    <source>
        <dbReference type="Proteomes" id="UP001235712"/>
    </source>
</evidence>
<evidence type="ECO:0000256" key="4">
    <source>
        <dbReference type="SAM" id="Phobius"/>
    </source>
</evidence>
<protein>
    <submittedName>
        <fullName evidence="6">Signal transduction histidine kinase</fullName>
    </submittedName>
</protein>
<accession>A0ABT9P3C1</accession>
<feature type="transmembrane region" description="Helical" evidence="4">
    <location>
        <begin position="33"/>
        <end position="52"/>
    </location>
</feature>
<dbReference type="SMART" id="SM00387">
    <property type="entry name" value="HATPase_c"/>
    <property type="match status" value="1"/>
</dbReference>